<accession>A0A0E9XQZ9</accession>
<reference evidence="1" key="1">
    <citation type="submission" date="2014-11" db="EMBL/GenBank/DDBJ databases">
        <authorList>
            <person name="Amaro Gonzalez C."/>
        </authorList>
    </citation>
    <scope>NUCLEOTIDE SEQUENCE</scope>
</reference>
<evidence type="ECO:0000313" key="1">
    <source>
        <dbReference type="EMBL" id="JAI05070.1"/>
    </source>
</evidence>
<reference evidence="1" key="2">
    <citation type="journal article" date="2015" name="Fish Shellfish Immunol.">
        <title>Early steps in the European eel (Anguilla anguilla)-Vibrio vulnificus interaction in the gills: Role of the RtxA13 toxin.</title>
        <authorList>
            <person name="Callol A."/>
            <person name="Pajuelo D."/>
            <person name="Ebbesson L."/>
            <person name="Teles M."/>
            <person name="MacKenzie S."/>
            <person name="Amaro C."/>
        </authorList>
    </citation>
    <scope>NUCLEOTIDE SEQUENCE</scope>
</reference>
<protein>
    <submittedName>
        <fullName evidence="1">Uncharacterized protein</fullName>
    </submittedName>
</protein>
<proteinExistence type="predicted"/>
<sequence length="45" mass="5369">MTVEYIMVHLSVVTMCLYFNGKSLQCVLFLDQNKYLDKCQSCRFR</sequence>
<dbReference type="AlphaFoldDB" id="A0A0E9XQZ9"/>
<dbReference type="EMBL" id="GBXM01003508">
    <property type="protein sequence ID" value="JAI05070.1"/>
    <property type="molecule type" value="Transcribed_RNA"/>
</dbReference>
<name>A0A0E9XQZ9_ANGAN</name>
<organism evidence="1">
    <name type="scientific">Anguilla anguilla</name>
    <name type="common">European freshwater eel</name>
    <name type="synonym">Muraena anguilla</name>
    <dbReference type="NCBI Taxonomy" id="7936"/>
    <lineage>
        <taxon>Eukaryota</taxon>
        <taxon>Metazoa</taxon>
        <taxon>Chordata</taxon>
        <taxon>Craniata</taxon>
        <taxon>Vertebrata</taxon>
        <taxon>Euteleostomi</taxon>
        <taxon>Actinopterygii</taxon>
        <taxon>Neopterygii</taxon>
        <taxon>Teleostei</taxon>
        <taxon>Anguilliformes</taxon>
        <taxon>Anguillidae</taxon>
        <taxon>Anguilla</taxon>
    </lineage>
</organism>